<evidence type="ECO:0000313" key="3">
    <source>
        <dbReference type="Proteomes" id="UP000093510"/>
    </source>
</evidence>
<name>A0A1B9E9E4_9FLAO</name>
<dbReference type="AlphaFoldDB" id="A0A1B9E9E4"/>
<proteinExistence type="predicted"/>
<dbReference type="EMBL" id="LVEP01000002">
    <property type="protein sequence ID" value="OCB78552.1"/>
    <property type="molecule type" value="Genomic_DNA"/>
</dbReference>
<gene>
    <name evidence="2" type="ORF">LPBF_00710</name>
</gene>
<comment type="caution">
    <text evidence="2">The sequence shown here is derived from an EMBL/GenBank/DDBJ whole genome shotgun (WGS) entry which is preliminary data.</text>
</comment>
<reference evidence="2 3" key="1">
    <citation type="submission" date="2016-03" db="EMBL/GenBank/DDBJ databases">
        <authorList>
            <person name="Ploux O."/>
        </authorList>
    </citation>
    <scope>NUCLEOTIDE SEQUENCE [LARGE SCALE GENOMIC DNA]</scope>
    <source>
        <strain evidence="2 3">LPB0076</strain>
    </source>
</reference>
<dbReference type="OrthoDB" id="1081225at2"/>
<evidence type="ECO:0000256" key="1">
    <source>
        <dbReference type="SAM" id="MobiDB-lite"/>
    </source>
</evidence>
<accession>A0A1B9E9E4</accession>
<keyword evidence="3" id="KW-1185">Reference proteome</keyword>
<organism evidence="2 3">
    <name type="scientific">Flavobacterium crassostreae</name>
    <dbReference type="NCBI Taxonomy" id="1763534"/>
    <lineage>
        <taxon>Bacteria</taxon>
        <taxon>Pseudomonadati</taxon>
        <taxon>Bacteroidota</taxon>
        <taxon>Flavobacteriia</taxon>
        <taxon>Flavobacteriales</taxon>
        <taxon>Flavobacteriaceae</taxon>
        <taxon>Flavobacterium</taxon>
    </lineage>
</organism>
<feature type="compositionally biased region" description="Low complexity" evidence="1">
    <location>
        <begin position="35"/>
        <end position="48"/>
    </location>
</feature>
<sequence length="380" mass="42926">MKKLKLAAITVAICLLGCSKDDPIITSSTSAEPNAVTPPKVTDATTATTEQEVTTQVVVVPQKPNDYAMGSRSYAVSKVSKEIYYKALDIDELTSNPSKFTADYLKSFISIHASDVGGTNFYQFTDEDLKEVVIKEFSFSPLKDQITFKTSYKGVTSTVLSRIEFRPETYYDYKIVVNTDFVSKHYMRGIYEDLEGFIGHLLIYDPNKFDIEFHGDNNSFKADYSDMLRFNFELIDRKSNKTVANITKEITGFKKISSIGTEMKIFTTFNFEKAVREKIKTIKNIDDTTVDLATKLQGAFTNAKWMQLTRVEVNGNKLTWRDDYLSGSGLNSDVYLDSPMFVLESVTRNGKDATLHIKLIQANNENIINAHFALVVRDIK</sequence>
<dbReference type="RefSeq" id="WP_066331144.1">
    <property type="nucleotide sequence ID" value="NZ_CP017688.1"/>
</dbReference>
<evidence type="ECO:0000313" key="2">
    <source>
        <dbReference type="EMBL" id="OCB78552.1"/>
    </source>
</evidence>
<protein>
    <submittedName>
        <fullName evidence="2">Uncharacterized protein</fullName>
    </submittedName>
</protein>
<dbReference type="Proteomes" id="UP000093510">
    <property type="component" value="Unassembled WGS sequence"/>
</dbReference>
<feature type="region of interest" description="Disordered" evidence="1">
    <location>
        <begin position="28"/>
        <end position="48"/>
    </location>
</feature>